<sequence>KGTLGVVTEVTIKIRPVPEYQKYGSVVFPNFERGVACLREVAKQ</sequence>
<dbReference type="Gene3D" id="3.40.462.40">
    <property type="entry name" value="FAD-linked oxidase, cap domain/gating helix"/>
    <property type="match status" value="1"/>
</dbReference>
<dbReference type="PANTHER" id="PTHR46568">
    <property type="entry name" value="ALKYLDIHYDROXYACETONEPHOSPHATE SYNTHASE, PEROXISOMAL"/>
    <property type="match status" value="1"/>
</dbReference>
<keyword evidence="1" id="KW-0576">Peroxisome</keyword>
<comment type="catalytic activity">
    <reaction evidence="1">
        <text>a long chain fatty alcohol + a 1-acylglycerone 3-phosphate = a 1-O-alkylglycerone 3-phosphate + a long-chain fatty acid + H(+)</text>
        <dbReference type="Rhea" id="RHEA:36171"/>
        <dbReference type="ChEBI" id="CHEBI:15378"/>
        <dbReference type="ChEBI" id="CHEBI:17135"/>
        <dbReference type="ChEBI" id="CHEBI:57534"/>
        <dbReference type="ChEBI" id="CHEBI:57560"/>
        <dbReference type="ChEBI" id="CHEBI:73315"/>
        <dbReference type="EC" id="2.5.1.26"/>
    </reaction>
</comment>
<comment type="subunit">
    <text evidence="1">Homodimer.</text>
</comment>
<name>A0A087VI28_BALRE</name>
<evidence type="ECO:0000313" key="2">
    <source>
        <dbReference type="EMBL" id="KFO12270.1"/>
    </source>
</evidence>
<dbReference type="EMBL" id="KL494269">
    <property type="protein sequence ID" value="KFO12270.1"/>
    <property type="molecule type" value="Genomic_DNA"/>
</dbReference>
<dbReference type="GO" id="GO:0008609">
    <property type="term" value="F:alkylglycerone-phosphate synthase activity"/>
    <property type="evidence" value="ECO:0007669"/>
    <property type="project" value="UniProtKB-EC"/>
</dbReference>
<evidence type="ECO:0000256" key="1">
    <source>
        <dbReference type="RuleBase" id="RU363113"/>
    </source>
</evidence>
<keyword evidence="1" id="KW-0444">Lipid biosynthesis</keyword>
<dbReference type="GO" id="GO:0005777">
    <property type="term" value="C:peroxisome"/>
    <property type="evidence" value="ECO:0007669"/>
    <property type="project" value="UniProtKB-SubCell"/>
</dbReference>
<evidence type="ECO:0000313" key="3">
    <source>
        <dbReference type="Proteomes" id="UP000053309"/>
    </source>
</evidence>
<dbReference type="EC" id="2.5.1.26" evidence="1"/>
<feature type="non-terminal residue" evidence="2">
    <location>
        <position position="1"/>
    </location>
</feature>
<comment type="pathway">
    <text evidence="1">Glycerolipid metabolism; ether lipid biosynthesis.</text>
</comment>
<comment type="cofactor">
    <cofactor evidence="1">
        <name>FAD</name>
        <dbReference type="ChEBI" id="CHEBI:57692"/>
    </cofactor>
</comment>
<keyword evidence="1" id="KW-0274">FAD</keyword>
<comment type="function">
    <text evidence="1">Catalyzes the exchange of an acyl for a long-chain alkyl group and the formation of the ether bond in the biosynthesis of ether phospholipids.</text>
</comment>
<comment type="subcellular location">
    <subcellularLocation>
        <location evidence="1">Peroxisome</location>
    </subcellularLocation>
</comment>
<organism evidence="2 3">
    <name type="scientific">Balearica regulorum gibbericeps</name>
    <name type="common">East African grey crowned-crane</name>
    <dbReference type="NCBI Taxonomy" id="100784"/>
    <lineage>
        <taxon>Eukaryota</taxon>
        <taxon>Metazoa</taxon>
        <taxon>Chordata</taxon>
        <taxon>Craniata</taxon>
        <taxon>Vertebrata</taxon>
        <taxon>Euteleostomi</taxon>
        <taxon>Archelosauria</taxon>
        <taxon>Archosauria</taxon>
        <taxon>Dinosauria</taxon>
        <taxon>Saurischia</taxon>
        <taxon>Theropoda</taxon>
        <taxon>Coelurosauria</taxon>
        <taxon>Aves</taxon>
        <taxon>Neognathae</taxon>
        <taxon>Neoaves</taxon>
        <taxon>Gruiformes</taxon>
        <taxon>Gruidae</taxon>
        <taxon>Balearica</taxon>
    </lineage>
</organism>
<keyword evidence="1" id="KW-0443">Lipid metabolism</keyword>
<comment type="similarity">
    <text evidence="1">Belongs to the FAD-binding oxidoreductase/transferase type 4 family.</text>
</comment>
<reference evidence="2 3" key="1">
    <citation type="submission" date="2014-04" db="EMBL/GenBank/DDBJ databases">
        <title>Genome evolution of avian class.</title>
        <authorList>
            <person name="Zhang G."/>
            <person name="Li C."/>
        </authorList>
    </citation>
    <scope>NUCLEOTIDE SEQUENCE [LARGE SCALE GENOMIC DNA]</scope>
    <source>
        <strain evidence="2">BGI_N312</strain>
    </source>
</reference>
<accession>A0A087VI28</accession>
<feature type="non-terminal residue" evidence="2">
    <location>
        <position position="44"/>
    </location>
</feature>
<dbReference type="UniPathway" id="UPA00781"/>
<dbReference type="Proteomes" id="UP000053309">
    <property type="component" value="Unassembled WGS sequence"/>
</dbReference>
<proteinExistence type="inferred from homology"/>
<keyword evidence="1" id="KW-0285">Flavoprotein</keyword>
<dbReference type="InterPro" id="IPR025650">
    <property type="entry name" value="Alkyl-DHAP_Synthase"/>
</dbReference>
<dbReference type="GO" id="GO:0008611">
    <property type="term" value="P:ether lipid biosynthetic process"/>
    <property type="evidence" value="ECO:0007669"/>
    <property type="project" value="UniProtKB-UniPathway"/>
</dbReference>
<dbReference type="AlphaFoldDB" id="A0A087VI28"/>
<keyword evidence="3" id="KW-1185">Reference proteome</keyword>
<keyword evidence="1" id="KW-0808">Transferase</keyword>
<dbReference type="PANTHER" id="PTHR46568:SF1">
    <property type="entry name" value="ALKYLDIHYDROXYACETONEPHOSPHATE SYNTHASE, PEROXISOMAL"/>
    <property type="match status" value="1"/>
</dbReference>
<protein>
    <recommendedName>
        <fullName evidence="1">Alkylglycerone-phosphate synthase</fullName>
        <shortName evidence="1">Alkyl-DHAP synthase</shortName>
        <ecNumber evidence="1">2.5.1.26</ecNumber>
    </recommendedName>
</protein>
<gene>
    <name evidence="2" type="ORF">N312_09325</name>
</gene>